<dbReference type="OrthoDB" id="9775135at2"/>
<dbReference type="InterPro" id="IPR003439">
    <property type="entry name" value="ABC_transporter-like_ATP-bd"/>
</dbReference>
<dbReference type="SUPFAM" id="SSF52540">
    <property type="entry name" value="P-loop containing nucleoside triphosphate hydrolases"/>
    <property type="match status" value="1"/>
</dbReference>
<keyword evidence="2" id="KW-0067">ATP-binding</keyword>
<gene>
    <name evidence="4" type="ORF">SAMN00768000_2787</name>
</gene>
<organism evidence="4 5">
    <name type="scientific">Sulfobacillus thermosulfidooxidans (strain DSM 9293 / VKM B-1269 / AT-1)</name>
    <dbReference type="NCBI Taxonomy" id="929705"/>
    <lineage>
        <taxon>Bacteria</taxon>
        <taxon>Bacillati</taxon>
        <taxon>Bacillota</taxon>
        <taxon>Clostridia</taxon>
        <taxon>Eubacteriales</taxon>
        <taxon>Clostridiales Family XVII. Incertae Sedis</taxon>
        <taxon>Sulfobacillus</taxon>
    </lineage>
</organism>
<evidence type="ECO:0000256" key="1">
    <source>
        <dbReference type="ARBA" id="ARBA00022741"/>
    </source>
</evidence>
<accession>A0A1W1WJ79</accession>
<dbReference type="PROSITE" id="PS50893">
    <property type="entry name" value="ABC_TRANSPORTER_2"/>
    <property type="match status" value="1"/>
</dbReference>
<dbReference type="PANTHER" id="PTHR43038:SF3">
    <property type="entry name" value="ABC TRANSPORTER G FAMILY MEMBER 20 ISOFORM X1"/>
    <property type="match status" value="1"/>
</dbReference>
<protein>
    <submittedName>
        <fullName evidence="4">ABC-type multidrug transport system, ATPase component</fullName>
    </submittedName>
</protein>
<dbReference type="Gene3D" id="3.40.50.300">
    <property type="entry name" value="P-loop containing nucleotide triphosphate hydrolases"/>
    <property type="match status" value="1"/>
</dbReference>
<evidence type="ECO:0000259" key="3">
    <source>
        <dbReference type="PROSITE" id="PS50893"/>
    </source>
</evidence>
<dbReference type="InterPro" id="IPR017871">
    <property type="entry name" value="ABC_transporter-like_CS"/>
</dbReference>
<sequence length="281" mass="31247">MLSWSAVTMGFDREHPIFTQLNLTIYPSMSVIGPSGSGKSTLLSSLLGYVSLFEGEILIDGVPADRTVVGQLISYMPQENILPGDLTLREYLSELAELDGQKSIQVKETVYEMASLVHLESVLDRRLGHMSGGMKRRALLAAVLLYPAPWVIIDEPTSGLDPEEQLTVLGLLSELSQKRHVVIATSRLEEVAALQGDIVLVLPQGQVEIMSRERLQAMARGHVFVLPDHEVDLGRTRLWQPMPDGQVKIFSDKPLPHAVSIEPTLEDGYYWYLSQRELMVS</sequence>
<dbReference type="Pfam" id="PF00005">
    <property type="entry name" value="ABC_tran"/>
    <property type="match status" value="1"/>
</dbReference>
<dbReference type="GO" id="GO:0005524">
    <property type="term" value="F:ATP binding"/>
    <property type="evidence" value="ECO:0007669"/>
    <property type="project" value="UniProtKB-KW"/>
</dbReference>
<feature type="domain" description="ABC transporter" evidence="3">
    <location>
        <begin position="2"/>
        <end position="229"/>
    </location>
</feature>
<dbReference type="SMART" id="SM00382">
    <property type="entry name" value="AAA"/>
    <property type="match status" value="1"/>
</dbReference>
<evidence type="ECO:0000313" key="4">
    <source>
        <dbReference type="EMBL" id="SMC06374.1"/>
    </source>
</evidence>
<dbReference type="AlphaFoldDB" id="A0A1W1WJ79"/>
<dbReference type="EMBL" id="FWWY01000001">
    <property type="protein sequence ID" value="SMC06374.1"/>
    <property type="molecule type" value="Genomic_DNA"/>
</dbReference>
<evidence type="ECO:0000313" key="5">
    <source>
        <dbReference type="Proteomes" id="UP000192660"/>
    </source>
</evidence>
<dbReference type="InterPro" id="IPR003593">
    <property type="entry name" value="AAA+_ATPase"/>
</dbReference>
<dbReference type="RefSeq" id="WP_020373182.1">
    <property type="nucleotide sequence ID" value="NZ_FWWY01000001.1"/>
</dbReference>
<evidence type="ECO:0000256" key="2">
    <source>
        <dbReference type="ARBA" id="ARBA00022840"/>
    </source>
</evidence>
<name>A0A1W1WJ79_SULTA</name>
<dbReference type="PROSITE" id="PS00211">
    <property type="entry name" value="ABC_TRANSPORTER_1"/>
    <property type="match status" value="1"/>
</dbReference>
<keyword evidence="1" id="KW-0547">Nucleotide-binding</keyword>
<dbReference type="Proteomes" id="UP000192660">
    <property type="component" value="Unassembled WGS sequence"/>
</dbReference>
<dbReference type="PANTHER" id="PTHR43038">
    <property type="entry name" value="ATP-BINDING CASSETTE, SUB-FAMILY H, MEMBER 1"/>
    <property type="match status" value="1"/>
</dbReference>
<dbReference type="STRING" id="28034.BFX07_11265"/>
<dbReference type="InterPro" id="IPR027417">
    <property type="entry name" value="P-loop_NTPase"/>
</dbReference>
<keyword evidence="5" id="KW-1185">Reference proteome</keyword>
<proteinExistence type="predicted"/>
<reference evidence="5" key="1">
    <citation type="submission" date="2017-04" db="EMBL/GenBank/DDBJ databases">
        <authorList>
            <person name="Varghese N."/>
            <person name="Submissions S."/>
        </authorList>
    </citation>
    <scope>NUCLEOTIDE SEQUENCE [LARGE SCALE GENOMIC DNA]</scope>
    <source>
        <strain evidence="5">DSM 9293</strain>
    </source>
</reference>
<dbReference type="GO" id="GO:0016887">
    <property type="term" value="F:ATP hydrolysis activity"/>
    <property type="evidence" value="ECO:0007669"/>
    <property type="project" value="InterPro"/>
</dbReference>